<gene>
    <name evidence="1" type="ORF">VB739_03760</name>
</gene>
<evidence type="ECO:0008006" key="3">
    <source>
        <dbReference type="Google" id="ProtNLM"/>
    </source>
</evidence>
<dbReference type="PANTHER" id="PTHR38134">
    <property type="entry name" value="SLR1395 PROTEIN"/>
    <property type="match status" value="1"/>
</dbReference>
<comment type="caution">
    <text evidence="1">The sequence shown here is derived from an EMBL/GenBank/DDBJ whole genome shotgun (WGS) entry which is preliminary data.</text>
</comment>
<keyword evidence="2" id="KW-1185">Reference proteome</keyword>
<protein>
    <recommendedName>
        <fullName evidence="3">Glycosyl transferase</fullName>
    </recommendedName>
</protein>
<dbReference type="PANTHER" id="PTHR38134:SF2">
    <property type="entry name" value="GALACTOKINASE"/>
    <property type="match status" value="1"/>
</dbReference>
<dbReference type="SUPFAM" id="SSF53756">
    <property type="entry name" value="UDP-Glycosyltransferase/glycogen phosphorylase"/>
    <property type="match status" value="1"/>
</dbReference>
<evidence type="ECO:0000313" key="1">
    <source>
        <dbReference type="EMBL" id="MEA5441664.1"/>
    </source>
</evidence>
<dbReference type="EMBL" id="JAYGHY010000007">
    <property type="protein sequence ID" value="MEA5441664.1"/>
    <property type="molecule type" value="Genomic_DNA"/>
</dbReference>
<proteinExistence type="predicted"/>
<reference evidence="1 2" key="1">
    <citation type="submission" date="2023-12" db="EMBL/GenBank/DDBJ databases">
        <title>Baltic Sea Cyanobacteria.</title>
        <authorList>
            <person name="Delbaje E."/>
            <person name="Fewer D.P."/>
            <person name="Shishido T.K."/>
        </authorList>
    </citation>
    <scope>NUCLEOTIDE SEQUENCE [LARGE SCALE GENOMIC DNA]</scope>
    <source>
        <strain evidence="1 2">UHCC 0281</strain>
    </source>
</reference>
<organism evidence="1 2">
    <name type="scientific">Cyanobium gracile UHCC 0281</name>
    <dbReference type="NCBI Taxonomy" id="3110309"/>
    <lineage>
        <taxon>Bacteria</taxon>
        <taxon>Bacillati</taxon>
        <taxon>Cyanobacteriota</taxon>
        <taxon>Cyanophyceae</taxon>
        <taxon>Synechococcales</taxon>
        <taxon>Prochlorococcaceae</taxon>
        <taxon>Cyanobium</taxon>
    </lineage>
</organism>
<accession>A0ABU5ST50</accession>
<dbReference type="Proteomes" id="UP001302329">
    <property type="component" value="Unassembled WGS sequence"/>
</dbReference>
<dbReference type="RefSeq" id="WP_323355783.1">
    <property type="nucleotide sequence ID" value="NZ_JAYGHY010000007.1"/>
</dbReference>
<name>A0ABU5ST50_9CYAN</name>
<dbReference type="InterPro" id="IPR053205">
    <property type="entry name" value="GHMP_kinase_L-arabinokinase"/>
</dbReference>
<evidence type="ECO:0000313" key="2">
    <source>
        <dbReference type="Proteomes" id="UP001302329"/>
    </source>
</evidence>
<sequence>MLIHACISSHGFGHGSRTASVLCELAALKPDWRLVLSTGLPEAFLTLSMGEVPFEHRPCRWDVGVIQADALGADAAATLAALHDLGLDLPELVEREARWLEAQHQPILVLGDVPPAAAVLAKRLQAPLVWLASFGWDTIHAPMGPAFQPFVEHHRQLYAQGDLLLHCPLSLPMDWGVAEVRLGLTSSRPRHDVERLARELALPPDRERVVLVSFGGLGMAIDPALLARWPEHVFIGPEPLLATVPNGRCLPAGVRPLDLMPLVGRLITKPGYSSFCEAFSQGVGIHLVHRSGFAEAPVLEEDLRNHGWHRLLSQEAFRRGDWQLDQPLQPPRHGPLPVDGASTAAQAIVSLLEGRSALPMGAGIRI</sequence>